<evidence type="ECO:0000313" key="2">
    <source>
        <dbReference type="Proteomes" id="UP000015104"/>
    </source>
</evidence>
<keyword evidence="2" id="KW-1185">Reference proteome</keyword>
<dbReference type="EMBL" id="CAEY01001113">
    <property type="status" value="NOT_ANNOTATED_CDS"/>
    <property type="molecule type" value="Genomic_DNA"/>
</dbReference>
<dbReference type="AlphaFoldDB" id="T1JZ18"/>
<organism evidence="1 2">
    <name type="scientific">Tetranychus urticae</name>
    <name type="common">Two-spotted spider mite</name>
    <dbReference type="NCBI Taxonomy" id="32264"/>
    <lineage>
        <taxon>Eukaryota</taxon>
        <taxon>Metazoa</taxon>
        <taxon>Ecdysozoa</taxon>
        <taxon>Arthropoda</taxon>
        <taxon>Chelicerata</taxon>
        <taxon>Arachnida</taxon>
        <taxon>Acari</taxon>
        <taxon>Acariformes</taxon>
        <taxon>Trombidiformes</taxon>
        <taxon>Prostigmata</taxon>
        <taxon>Eleutherengona</taxon>
        <taxon>Raphignathae</taxon>
        <taxon>Tetranychoidea</taxon>
        <taxon>Tetranychidae</taxon>
        <taxon>Tetranychus</taxon>
    </lineage>
</organism>
<dbReference type="EnsemblMetazoa" id="tetur03g02350.1">
    <property type="protein sequence ID" value="tetur03g02350.1"/>
    <property type="gene ID" value="tetur03g02350"/>
</dbReference>
<reference evidence="1" key="2">
    <citation type="submission" date="2015-06" db="UniProtKB">
        <authorList>
            <consortium name="EnsemblMetazoa"/>
        </authorList>
    </citation>
    <scope>IDENTIFICATION</scope>
</reference>
<evidence type="ECO:0000313" key="1">
    <source>
        <dbReference type="EnsemblMetazoa" id="tetur03g02350.1"/>
    </source>
</evidence>
<sequence length="31" mass="3755">MITRSMFPNDVSKYTYPMTFLWFALSNEINH</sequence>
<accession>T1JZ18</accession>
<dbReference type="HOGENOM" id="CLU_3399854_0_0_1"/>
<proteinExistence type="predicted"/>
<protein>
    <submittedName>
        <fullName evidence="1">Uncharacterized protein</fullName>
    </submittedName>
</protein>
<dbReference type="Proteomes" id="UP000015104">
    <property type="component" value="Unassembled WGS sequence"/>
</dbReference>
<reference evidence="2" key="1">
    <citation type="submission" date="2011-08" db="EMBL/GenBank/DDBJ databases">
        <authorList>
            <person name="Rombauts S."/>
        </authorList>
    </citation>
    <scope>NUCLEOTIDE SEQUENCE</scope>
    <source>
        <strain evidence="2">London</strain>
    </source>
</reference>
<name>T1JZ18_TETUR</name>